<dbReference type="Proteomes" id="UP000297762">
    <property type="component" value="Unassembled WGS sequence"/>
</dbReference>
<dbReference type="AlphaFoldDB" id="A0A4R9K9V9"/>
<dbReference type="EMBL" id="RQGF01000012">
    <property type="protein sequence ID" value="TGL63478.1"/>
    <property type="molecule type" value="Genomic_DNA"/>
</dbReference>
<comment type="caution">
    <text evidence="1">The sequence shown here is derived from an EMBL/GenBank/DDBJ whole genome shotgun (WGS) entry which is preliminary data.</text>
</comment>
<dbReference type="RefSeq" id="WP_135648559.1">
    <property type="nucleotide sequence ID" value="NZ_RQGF01000012.1"/>
</dbReference>
<evidence type="ECO:0000313" key="1">
    <source>
        <dbReference type="EMBL" id="TGL63478.1"/>
    </source>
</evidence>
<gene>
    <name evidence="1" type="ORF">EHQ64_05870</name>
</gene>
<evidence type="ECO:0000313" key="2">
    <source>
        <dbReference type="Proteomes" id="UP000297762"/>
    </source>
</evidence>
<organism evidence="1 2">
    <name type="scientific">Leptospira sarikeiensis</name>
    <dbReference type="NCBI Taxonomy" id="2484943"/>
    <lineage>
        <taxon>Bacteria</taxon>
        <taxon>Pseudomonadati</taxon>
        <taxon>Spirochaetota</taxon>
        <taxon>Spirochaetia</taxon>
        <taxon>Leptospirales</taxon>
        <taxon>Leptospiraceae</taxon>
        <taxon>Leptospira</taxon>
    </lineage>
</organism>
<dbReference type="OrthoDB" id="2061924at2"/>
<protein>
    <submittedName>
        <fullName evidence="1">Uncharacterized protein</fullName>
    </submittedName>
</protein>
<sequence>MTVEQNYIDDILKLLIEKAKEAKADSQLKSENSSEQDLIFNSGRALAYYEVLSTMIGLAGIFGLSKEIMPTILFDPDKELLSNNQKP</sequence>
<accession>A0A4R9K9V9</accession>
<name>A0A4R9K9V9_9LEPT</name>
<reference evidence="1" key="1">
    <citation type="journal article" date="2019" name="PLoS Negl. Trop. Dis.">
        <title>Revisiting the worldwide diversity of Leptospira species in the environment.</title>
        <authorList>
            <person name="Vincent A.T."/>
            <person name="Schiettekatte O."/>
            <person name="Bourhy P."/>
            <person name="Veyrier F.J."/>
            <person name="Picardeau M."/>
        </authorList>
    </citation>
    <scope>NUCLEOTIDE SEQUENCE [LARGE SCALE GENOMIC DNA]</scope>
    <source>
        <strain evidence="1">201702455</strain>
    </source>
</reference>
<proteinExistence type="predicted"/>
<keyword evidence="2" id="KW-1185">Reference proteome</keyword>